<evidence type="ECO:0000259" key="4">
    <source>
        <dbReference type="SMART" id="SM00796"/>
    </source>
</evidence>
<dbReference type="Pfam" id="PF02682">
    <property type="entry name" value="CT_C_D"/>
    <property type="match status" value="1"/>
</dbReference>
<proteinExistence type="predicted"/>
<dbReference type="EC" id="3.5.2.9" evidence="5"/>
<feature type="domain" description="Carboxyltransferase" evidence="4">
    <location>
        <begin position="7"/>
        <end position="206"/>
    </location>
</feature>
<evidence type="ECO:0000256" key="2">
    <source>
        <dbReference type="ARBA" id="ARBA00022801"/>
    </source>
</evidence>
<dbReference type="SMART" id="SM00796">
    <property type="entry name" value="AHS1"/>
    <property type="match status" value="1"/>
</dbReference>
<dbReference type="Gene3D" id="2.40.100.10">
    <property type="entry name" value="Cyclophilin-like"/>
    <property type="match status" value="1"/>
</dbReference>
<keyword evidence="2 5" id="KW-0378">Hydrolase</keyword>
<dbReference type="RefSeq" id="WP_124938369.1">
    <property type="nucleotide sequence ID" value="NZ_RJVQ01000008.1"/>
</dbReference>
<dbReference type="PANTHER" id="PTHR34698">
    <property type="entry name" value="5-OXOPROLINASE SUBUNIT B"/>
    <property type="match status" value="1"/>
</dbReference>
<evidence type="ECO:0000313" key="6">
    <source>
        <dbReference type="Proteomes" id="UP000281112"/>
    </source>
</evidence>
<dbReference type="InterPro" id="IPR003833">
    <property type="entry name" value="CT_C_D"/>
</dbReference>
<dbReference type="Proteomes" id="UP000281112">
    <property type="component" value="Unassembled WGS sequence"/>
</dbReference>
<dbReference type="EMBL" id="RJVQ01000008">
    <property type="protein sequence ID" value="RQW62032.1"/>
    <property type="molecule type" value="Genomic_DNA"/>
</dbReference>
<dbReference type="OrthoDB" id="9778567at2"/>
<organism evidence="5 6">
    <name type="scientific">Vibrio viridaestus</name>
    <dbReference type="NCBI Taxonomy" id="2487322"/>
    <lineage>
        <taxon>Bacteria</taxon>
        <taxon>Pseudomonadati</taxon>
        <taxon>Pseudomonadota</taxon>
        <taxon>Gammaproteobacteria</taxon>
        <taxon>Vibrionales</taxon>
        <taxon>Vibrionaceae</taxon>
        <taxon>Vibrio</taxon>
    </lineage>
</organism>
<dbReference type="NCBIfam" id="TIGR00370">
    <property type="entry name" value="5-oxoprolinase subunit PxpB"/>
    <property type="match status" value="1"/>
</dbReference>
<dbReference type="InterPro" id="IPR029000">
    <property type="entry name" value="Cyclophilin-like_dom_sf"/>
</dbReference>
<keyword evidence="6" id="KW-1185">Reference proteome</keyword>
<dbReference type="PANTHER" id="PTHR34698:SF2">
    <property type="entry name" value="5-OXOPROLINASE SUBUNIT B"/>
    <property type="match status" value="1"/>
</dbReference>
<comment type="caution">
    <text evidence="5">The sequence shown here is derived from an EMBL/GenBank/DDBJ whole genome shotgun (WGS) entry which is preliminary data.</text>
</comment>
<sequence>MVSTEEIRLYQLGESVITLEYSKEIDLSIQRKIWKLAEVYQSHAHVTDIVPGMNNLTVIFELYSVNLVEEQQRLSDAWFALKNTSYAESRMIEIPVHYGGDKGPDLDNVANHCGMSAQKVVDTHSQSEYVVYFLGFQPGFAYLGGMPESIATPRHSSPRAKVPKGSVAIGGAQTGVYPNVSPGGWQIIGHTDIELFVPNRKQPSIWLPGDSVRFTVAGVSL</sequence>
<dbReference type="InterPro" id="IPR010016">
    <property type="entry name" value="PxpB"/>
</dbReference>
<evidence type="ECO:0000256" key="3">
    <source>
        <dbReference type="ARBA" id="ARBA00022840"/>
    </source>
</evidence>
<evidence type="ECO:0000313" key="5">
    <source>
        <dbReference type="EMBL" id="RQW62032.1"/>
    </source>
</evidence>
<evidence type="ECO:0000256" key="1">
    <source>
        <dbReference type="ARBA" id="ARBA00022741"/>
    </source>
</evidence>
<dbReference type="SUPFAM" id="SSF160467">
    <property type="entry name" value="PH0987 N-terminal domain-like"/>
    <property type="match status" value="1"/>
</dbReference>
<dbReference type="GO" id="GO:0005524">
    <property type="term" value="F:ATP binding"/>
    <property type="evidence" value="ECO:0007669"/>
    <property type="project" value="UniProtKB-KW"/>
</dbReference>
<dbReference type="GO" id="GO:0017168">
    <property type="term" value="F:5-oxoprolinase (ATP-hydrolyzing) activity"/>
    <property type="evidence" value="ECO:0007669"/>
    <property type="project" value="UniProtKB-EC"/>
</dbReference>
<name>A0A3N9TYM6_9VIBR</name>
<keyword evidence="3" id="KW-0067">ATP-binding</keyword>
<keyword evidence="1" id="KW-0547">Nucleotide-binding</keyword>
<dbReference type="Gene3D" id="3.30.1360.40">
    <property type="match status" value="1"/>
</dbReference>
<reference evidence="5 6" key="1">
    <citation type="submission" date="2018-11" db="EMBL/GenBank/DDBJ databases">
        <title>Vibrio LJC006 sp. nov., isolated from seawater during the bloom of the enteromorpha.</title>
        <authorList>
            <person name="Liang J."/>
        </authorList>
    </citation>
    <scope>NUCLEOTIDE SEQUENCE [LARGE SCALE GENOMIC DNA]</scope>
    <source>
        <strain evidence="5 6">LJC006</strain>
    </source>
</reference>
<dbReference type="AlphaFoldDB" id="A0A3N9TYM6"/>
<dbReference type="SUPFAM" id="SSF50891">
    <property type="entry name" value="Cyclophilin-like"/>
    <property type="match status" value="1"/>
</dbReference>
<gene>
    <name evidence="5" type="primary">pxpB</name>
    <name evidence="5" type="ORF">EES38_16840</name>
</gene>
<accession>A0A3N9TYM6</accession>
<protein>
    <submittedName>
        <fullName evidence="5">5-oxoprolinase subunit PxpB</fullName>
        <ecNumber evidence="5">3.5.2.9</ecNumber>
    </submittedName>
</protein>